<dbReference type="CDD" id="cd04476">
    <property type="entry name" value="RPA1_DBD_C"/>
    <property type="match status" value="1"/>
</dbReference>
<dbReference type="GO" id="GO:0005634">
    <property type="term" value="C:nucleus"/>
    <property type="evidence" value="ECO:0007669"/>
    <property type="project" value="UniProtKB-SubCell"/>
</dbReference>
<dbReference type="FunFam" id="2.40.50.140:FF:000041">
    <property type="entry name" value="Replication protein A subunit"/>
    <property type="match status" value="1"/>
</dbReference>
<dbReference type="PANTHER" id="PTHR47165">
    <property type="entry name" value="OS03G0429900 PROTEIN"/>
    <property type="match status" value="1"/>
</dbReference>
<dbReference type="PANTHER" id="PTHR47165:SF4">
    <property type="entry name" value="OS03G0429900 PROTEIN"/>
    <property type="match status" value="1"/>
</dbReference>
<reference evidence="13" key="1">
    <citation type="journal article" date="2020" name="J. Eukaryot. Microbiol.">
        <title>De novo Sequencing, Assembly and Annotation of the Transcriptome for the Free-Living Testate Amoeba Arcella intermedia.</title>
        <authorList>
            <person name="Ribeiro G.M."/>
            <person name="Porfirio-Sousa A.L."/>
            <person name="Maurer-Alcala X.X."/>
            <person name="Katz L.A."/>
            <person name="Lahr D.J.G."/>
        </authorList>
    </citation>
    <scope>NUCLEOTIDE SEQUENCE</scope>
</reference>
<dbReference type="SUPFAM" id="SSF50249">
    <property type="entry name" value="Nucleic acid-binding proteins"/>
    <property type="match status" value="3"/>
</dbReference>
<name>A0A6B2L476_9EUKA</name>
<dbReference type="FunFam" id="2.40.50.140:FF:000064">
    <property type="entry name" value="Replication protein A subunit"/>
    <property type="match status" value="1"/>
</dbReference>
<evidence type="ECO:0000259" key="11">
    <source>
        <dbReference type="Pfam" id="PF08646"/>
    </source>
</evidence>
<dbReference type="GO" id="GO:0006281">
    <property type="term" value="P:DNA repair"/>
    <property type="evidence" value="ECO:0007669"/>
    <property type="project" value="InterPro"/>
</dbReference>
<dbReference type="InterPro" id="IPR004591">
    <property type="entry name" value="Rfa1"/>
</dbReference>
<evidence type="ECO:0000256" key="4">
    <source>
        <dbReference type="ARBA" id="ARBA00022723"/>
    </source>
</evidence>
<feature type="domain" description="OB" evidence="10">
    <location>
        <begin position="8"/>
        <end position="78"/>
    </location>
</feature>
<dbReference type="CDD" id="cd04475">
    <property type="entry name" value="RPA1_DBD_B"/>
    <property type="match status" value="1"/>
</dbReference>
<proteinExistence type="inferred from homology"/>
<dbReference type="AlphaFoldDB" id="A0A6B2L476"/>
<dbReference type="GO" id="GO:0006260">
    <property type="term" value="P:DNA replication"/>
    <property type="evidence" value="ECO:0007669"/>
    <property type="project" value="UniProtKB-KW"/>
</dbReference>
<feature type="domain" description="Replication factor A C-terminal" evidence="11">
    <location>
        <begin position="275"/>
        <end position="425"/>
    </location>
</feature>
<dbReference type="GO" id="GO:0003677">
    <property type="term" value="F:DNA binding"/>
    <property type="evidence" value="ECO:0007669"/>
    <property type="project" value="UniProtKB-KW"/>
</dbReference>
<keyword evidence="8 9" id="KW-0539">Nucleus</keyword>
<evidence type="ECO:0000256" key="1">
    <source>
        <dbReference type="ARBA" id="ARBA00004123"/>
    </source>
</evidence>
<keyword evidence="7 9" id="KW-0238">DNA-binding</keyword>
<dbReference type="EMBL" id="GIBP01002781">
    <property type="protein sequence ID" value="NDV31750.1"/>
    <property type="molecule type" value="Transcribed_RNA"/>
</dbReference>
<keyword evidence="3 9" id="KW-0235">DNA replication</keyword>
<evidence type="ECO:0000259" key="12">
    <source>
        <dbReference type="Pfam" id="PF16900"/>
    </source>
</evidence>
<evidence type="ECO:0000256" key="2">
    <source>
        <dbReference type="ARBA" id="ARBA00005690"/>
    </source>
</evidence>
<feature type="domain" description="Replication protein A OB" evidence="12">
    <location>
        <begin position="114"/>
        <end position="212"/>
    </location>
</feature>
<evidence type="ECO:0000259" key="10">
    <source>
        <dbReference type="Pfam" id="PF01336"/>
    </source>
</evidence>
<dbReference type="Gene3D" id="2.40.50.140">
    <property type="entry name" value="Nucleic acid-binding proteins"/>
    <property type="match status" value="3"/>
</dbReference>
<dbReference type="CDD" id="cd04474">
    <property type="entry name" value="RPA1_DBD_A"/>
    <property type="match status" value="1"/>
</dbReference>
<dbReference type="GO" id="GO:0008270">
    <property type="term" value="F:zinc ion binding"/>
    <property type="evidence" value="ECO:0007669"/>
    <property type="project" value="UniProtKB-KW"/>
</dbReference>
<dbReference type="InterPro" id="IPR012340">
    <property type="entry name" value="NA-bd_OB-fold"/>
</dbReference>
<keyword evidence="5 9" id="KW-0863">Zinc-finger</keyword>
<keyword evidence="4 9" id="KW-0479">Metal-binding</keyword>
<dbReference type="InterPro" id="IPR013955">
    <property type="entry name" value="Rep_factor-A_C"/>
</dbReference>
<sequence length="435" mass="48794">MNPYTSFSIRGRCSAKSAIRNYKNAKGDGKLFTFDLVDDTGEVRCTCFNESVDNFEPLVQVGNIYMLSKGSIKAGNPKFTKALYEITLNKNSVLEQITDGTLDPPKMRYAFVEIDAIQDLEVGTILDAIGVITQIDQLVNITSKKDQRELSKRAVILVDKSKRAIEMTFWGQEAQNFSGSIGDVLSIKNARVNEYQNSKRLNGINSTQIEINADIPIVKDLRKWYAKDSTKINAEAIRISGSSGGGSTTSLAVPGTLKQLKDTASEGGQEAIMRIRSLITNIKHDENTVLFYKSTPSGDNKKVIENVTNPGNGKAWHCPATNQFFDSYIPRYILSAELADTTDRIPWVTVFDDVGKLFLQCDATKVEQMREKDPKSIDIIFENAFFKRFVLKMKAKEETYNASSRIKYVIMNAEPINYIEESKVLLSEIKKFMKN</sequence>
<comment type="similarity">
    <text evidence="2 9">Belongs to the replication factor A protein 1 family.</text>
</comment>
<dbReference type="NCBIfam" id="TIGR00617">
    <property type="entry name" value="rpa1"/>
    <property type="match status" value="1"/>
</dbReference>
<keyword evidence="6 9" id="KW-0862">Zinc</keyword>
<protein>
    <recommendedName>
        <fullName evidence="9">Replication protein A subunit</fullName>
    </recommendedName>
</protein>
<organism evidence="13">
    <name type="scientific">Arcella intermedia</name>
    <dbReference type="NCBI Taxonomy" id="1963864"/>
    <lineage>
        <taxon>Eukaryota</taxon>
        <taxon>Amoebozoa</taxon>
        <taxon>Tubulinea</taxon>
        <taxon>Elardia</taxon>
        <taxon>Arcellinida</taxon>
        <taxon>Sphaerothecina</taxon>
        <taxon>Arcellidae</taxon>
        <taxon>Arcella</taxon>
    </lineage>
</organism>
<dbReference type="InterPro" id="IPR004365">
    <property type="entry name" value="NA-bd_OB_tRNA"/>
</dbReference>
<dbReference type="Pfam" id="PF16900">
    <property type="entry name" value="REPA_OB_2"/>
    <property type="match status" value="1"/>
</dbReference>
<evidence type="ECO:0000256" key="8">
    <source>
        <dbReference type="ARBA" id="ARBA00023242"/>
    </source>
</evidence>
<dbReference type="InterPro" id="IPR047192">
    <property type="entry name" value="Euk_RPA1_DBD_C"/>
</dbReference>
<dbReference type="InterPro" id="IPR031657">
    <property type="entry name" value="REPA_OB_2"/>
</dbReference>
<dbReference type="GO" id="GO:0006310">
    <property type="term" value="P:DNA recombination"/>
    <property type="evidence" value="ECO:0007669"/>
    <property type="project" value="InterPro"/>
</dbReference>
<evidence type="ECO:0000256" key="9">
    <source>
        <dbReference type="RuleBase" id="RU364130"/>
    </source>
</evidence>
<evidence type="ECO:0000313" key="13">
    <source>
        <dbReference type="EMBL" id="NDV31750.1"/>
    </source>
</evidence>
<evidence type="ECO:0000256" key="6">
    <source>
        <dbReference type="ARBA" id="ARBA00022833"/>
    </source>
</evidence>
<evidence type="ECO:0000256" key="7">
    <source>
        <dbReference type="ARBA" id="ARBA00023125"/>
    </source>
</evidence>
<dbReference type="Pfam" id="PF08646">
    <property type="entry name" value="Rep_fac-A_C"/>
    <property type="match status" value="1"/>
</dbReference>
<dbReference type="Pfam" id="PF01336">
    <property type="entry name" value="tRNA_anti-codon"/>
    <property type="match status" value="1"/>
</dbReference>
<comment type="subcellular location">
    <subcellularLocation>
        <location evidence="1 9">Nucleus</location>
    </subcellularLocation>
</comment>
<evidence type="ECO:0000256" key="5">
    <source>
        <dbReference type="ARBA" id="ARBA00022771"/>
    </source>
</evidence>
<evidence type="ECO:0000256" key="3">
    <source>
        <dbReference type="ARBA" id="ARBA00022705"/>
    </source>
</evidence>
<accession>A0A6B2L476</accession>